<protein>
    <submittedName>
        <fullName evidence="1">Uncharacterized protein</fullName>
    </submittedName>
</protein>
<name>A0A8X6XF85_9ARAC</name>
<evidence type="ECO:0000313" key="2">
    <source>
        <dbReference type="Proteomes" id="UP000886998"/>
    </source>
</evidence>
<dbReference type="AlphaFoldDB" id="A0A8X6XF85"/>
<evidence type="ECO:0000313" key="1">
    <source>
        <dbReference type="EMBL" id="GFY52718.1"/>
    </source>
</evidence>
<dbReference type="Proteomes" id="UP000886998">
    <property type="component" value="Unassembled WGS sequence"/>
</dbReference>
<organism evidence="1 2">
    <name type="scientific">Trichonephila inaurata madagascariensis</name>
    <dbReference type="NCBI Taxonomy" id="2747483"/>
    <lineage>
        <taxon>Eukaryota</taxon>
        <taxon>Metazoa</taxon>
        <taxon>Ecdysozoa</taxon>
        <taxon>Arthropoda</taxon>
        <taxon>Chelicerata</taxon>
        <taxon>Arachnida</taxon>
        <taxon>Araneae</taxon>
        <taxon>Araneomorphae</taxon>
        <taxon>Entelegynae</taxon>
        <taxon>Araneoidea</taxon>
        <taxon>Nephilidae</taxon>
        <taxon>Trichonephila</taxon>
        <taxon>Trichonephila inaurata</taxon>
    </lineage>
</organism>
<keyword evidence="2" id="KW-1185">Reference proteome</keyword>
<gene>
    <name evidence="1" type="ORF">TNIN_147451</name>
</gene>
<comment type="caution">
    <text evidence="1">The sequence shown here is derived from an EMBL/GenBank/DDBJ whole genome shotgun (WGS) entry which is preliminary data.</text>
</comment>
<accession>A0A8X6XF85</accession>
<sequence length="93" mass="10548">MELPGCNPEDAVSKLHDLARNTEGVWDRVSNEVVGLAKIAVDMNVIYIMINVCRCGPRRSFKQSKLFKERQFLLLPQCLLKRSNMSSIKQGPD</sequence>
<reference evidence="1" key="1">
    <citation type="submission" date="2020-08" db="EMBL/GenBank/DDBJ databases">
        <title>Multicomponent nature underlies the extraordinary mechanical properties of spider dragline silk.</title>
        <authorList>
            <person name="Kono N."/>
            <person name="Nakamura H."/>
            <person name="Mori M."/>
            <person name="Yoshida Y."/>
            <person name="Ohtoshi R."/>
            <person name="Malay A.D."/>
            <person name="Moran D.A.P."/>
            <person name="Tomita M."/>
            <person name="Numata K."/>
            <person name="Arakawa K."/>
        </authorList>
    </citation>
    <scope>NUCLEOTIDE SEQUENCE</scope>
</reference>
<dbReference type="EMBL" id="BMAV01008839">
    <property type="protein sequence ID" value="GFY52718.1"/>
    <property type="molecule type" value="Genomic_DNA"/>
</dbReference>
<proteinExistence type="predicted"/>